<keyword evidence="11 12" id="KW-0143">Chaperone</keyword>
<keyword evidence="4" id="KW-0479">Metal-binding</keyword>
<dbReference type="GO" id="GO:0045039">
    <property type="term" value="P:protein insertion into mitochondrial inner membrane"/>
    <property type="evidence" value="ECO:0007669"/>
    <property type="project" value="UniProtKB-ARBA"/>
</dbReference>
<evidence type="ECO:0000256" key="4">
    <source>
        <dbReference type="ARBA" id="ARBA00022723"/>
    </source>
</evidence>
<evidence type="ECO:0000256" key="7">
    <source>
        <dbReference type="ARBA" id="ARBA00022927"/>
    </source>
</evidence>
<evidence type="ECO:0000256" key="6">
    <source>
        <dbReference type="ARBA" id="ARBA00022833"/>
    </source>
</evidence>
<evidence type="ECO:0000313" key="15">
    <source>
        <dbReference type="Proteomes" id="UP000271241"/>
    </source>
</evidence>
<evidence type="ECO:0000256" key="11">
    <source>
        <dbReference type="ARBA" id="ARBA00023186"/>
    </source>
</evidence>
<evidence type="ECO:0000256" key="1">
    <source>
        <dbReference type="ARBA" id="ARBA00004137"/>
    </source>
</evidence>
<comment type="function">
    <text evidence="12">Mitochondrial intermembrane chaperone that participates in the import and insertion of some multi-pass transmembrane proteins into the mitochondrial inner membrane. Also required for the transfer of beta-barrel precursors from the TOM complex to the sorting and assembly machinery (SAM complex) of the outer membrane. Acts as a chaperone-like protein that protects the hydrophobic precursors from aggregation and guide them through the mitochondrial intermembrane space.</text>
</comment>
<keyword evidence="5 12" id="KW-0472">Membrane</keyword>
<keyword evidence="5 12" id="KW-0999">Mitochondrion inner membrane</keyword>
<keyword evidence="9 12" id="KW-0496">Mitochondrion</keyword>
<dbReference type="GO" id="GO:0015031">
    <property type="term" value="P:protein transport"/>
    <property type="evidence" value="ECO:0007669"/>
    <property type="project" value="UniProtKB-KW"/>
</dbReference>
<feature type="non-terminal residue" evidence="14">
    <location>
        <position position="74"/>
    </location>
</feature>
<dbReference type="InterPro" id="IPR035427">
    <property type="entry name" value="Tim10-like_dom_sf"/>
</dbReference>
<keyword evidence="7 12" id="KW-0653">Protein transport</keyword>
<keyword evidence="6" id="KW-0862">Zinc</keyword>
<dbReference type="GO" id="GO:0042719">
    <property type="term" value="C:mitochondrial intermembrane space chaperone complex"/>
    <property type="evidence" value="ECO:0007669"/>
    <property type="project" value="UniProtKB-ARBA"/>
</dbReference>
<protein>
    <recommendedName>
        <fullName evidence="12">Mitochondrial import inner membrane translocase subunit</fullName>
    </recommendedName>
</protein>
<dbReference type="Gene3D" id="1.10.287.810">
    <property type="entry name" value="Mitochondrial import inner membrane translocase subunit tim13 like domains"/>
    <property type="match status" value="1"/>
</dbReference>
<dbReference type="GO" id="GO:0005743">
    <property type="term" value="C:mitochondrial inner membrane"/>
    <property type="evidence" value="ECO:0007669"/>
    <property type="project" value="UniProtKB-SubCell"/>
</dbReference>
<dbReference type="InterPro" id="IPR004217">
    <property type="entry name" value="Tim10-like"/>
</dbReference>
<dbReference type="SUPFAM" id="SSF144122">
    <property type="entry name" value="Tim10-like"/>
    <property type="match status" value="1"/>
</dbReference>
<gene>
    <name evidence="14" type="ORF">THASP1DRAFT_11661</name>
</gene>
<feature type="non-terminal residue" evidence="14">
    <location>
        <position position="1"/>
    </location>
</feature>
<comment type="domain">
    <text evidence="12">The twin CX3C motif contains 4 conserved Cys residues that form 2 disulfide bonds in the mitochondrial intermembrane space.</text>
</comment>
<evidence type="ECO:0000256" key="9">
    <source>
        <dbReference type="ARBA" id="ARBA00023128"/>
    </source>
</evidence>
<evidence type="ECO:0000256" key="8">
    <source>
        <dbReference type="ARBA" id="ARBA00023010"/>
    </source>
</evidence>
<reference evidence="15" key="1">
    <citation type="journal article" date="2018" name="Nat. Microbiol.">
        <title>Leveraging single-cell genomics to expand the fungal tree of life.</title>
        <authorList>
            <person name="Ahrendt S.R."/>
            <person name="Quandt C.A."/>
            <person name="Ciobanu D."/>
            <person name="Clum A."/>
            <person name="Salamov A."/>
            <person name="Andreopoulos B."/>
            <person name="Cheng J.F."/>
            <person name="Woyke T."/>
            <person name="Pelin A."/>
            <person name="Henrissat B."/>
            <person name="Reynolds N.K."/>
            <person name="Benny G.L."/>
            <person name="Smith M.E."/>
            <person name="James T.Y."/>
            <person name="Grigoriev I.V."/>
        </authorList>
    </citation>
    <scope>NUCLEOTIDE SEQUENCE [LARGE SCALE GENOMIC DNA]</scope>
    <source>
        <strain evidence="15">RSA 1356</strain>
    </source>
</reference>
<dbReference type="FunFam" id="1.10.287.810:FF:000001">
    <property type="entry name" value="mitochondrial import inner membrane translocase subunit TIM13"/>
    <property type="match status" value="1"/>
</dbReference>
<organism evidence="14 15">
    <name type="scientific">Thamnocephalis sphaerospora</name>
    <dbReference type="NCBI Taxonomy" id="78915"/>
    <lineage>
        <taxon>Eukaryota</taxon>
        <taxon>Fungi</taxon>
        <taxon>Fungi incertae sedis</taxon>
        <taxon>Zoopagomycota</taxon>
        <taxon>Zoopagomycotina</taxon>
        <taxon>Zoopagomycetes</taxon>
        <taxon>Zoopagales</taxon>
        <taxon>Sigmoideomycetaceae</taxon>
        <taxon>Thamnocephalis</taxon>
    </lineage>
</organism>
<dbReference type="AlphaFoldDB" id="A0A4P9XJL8"/>
<comment type="subunit">
    <text evidence="12">Heterohexamer.</text>
</comment>
<evidence type="ECO:0000256" key="2">
    <source>
        <dbReference type="ARBA" id="ARBA00006720"/>
    </source>
</evidence>
<dbReference type="EMBL" id="KZ992988">
    <property type="protein sequence ID" value="RKP05963.1"/>
    <property type="molecule type" value="Genomic_DNA"/>
</dbReference>
<dbReference type="Proteomes" id="UP000271241">
    <property type="component" value="Unassembled WGS sequence"/>
</dbReference>
<dbReference type="GO" id="GO:0046872">
    <property type="term" value="F:metal ion binding"/>
    <property type="evidence" value="ECO:0007669"/>
    <property type="project" value="UniProtKB-KW"/>
</dbReference>
<evidence type="ECO:0000256" key="10">
    <source>
        <dbReference type="ARBA" id="ARBA00023157"/>
    </source>
</evidence>
<dbReference type="OrthoDB" id="7813104at2759"/>
<feature type="domain" description="Tim10-like" evidence="13">
    <location>
        <begin position="8"/>
        <end position="68"/>
    </location>
</feature>
<dbReference type="Pfam" id="PF02953">
    <property type="entry name" value="zf-Tim10_DDP"/>
    <property type="match status" value="1"/>
</dbReference>
<dbReference type="STRING" id="78915.A0A4P9XJL8"/>
<name>A0A4P9XJL8_9FUNG</name>
<accession>A0A4P9XJL8</accession>
<evidence type="ECO:0000256" key="3">
    <source>
        <dbReference type="ARBA" id="ARBA00022448"/>
    </source>
</evidence>
<evidence type="ECO:0000259" key="13">
    <source>
        <dbReference type="Pfam" id="PF02953"/>
    </source>
</evidence>
<sequence length="74" mass="8481">KKQEVMDQVRGELAMANAQELINKVNEKCFNKCVPKPGTLLDGTEQGCISKCMDRYMEAWNVVSRAYISRVQRE</sequence>
<evidence type="ECO:0000256" key="12">
    <source>
        <dbReference type="RuleBase" id="RU367043"/>
    </source>
</evidence>
<proteinExistence type="inferred from homology"/>
<keyword evidence="10 12" id="KW-1015">Disulfide bond</keyword>
<comment type="similarity">
    <text evidence="2 12">Belongs to the small Tim family.</text>
</comment>
<keyword evidence="8 12" id="KW-0811">Translocation</keyword>
<evidence type="ECO:0000313" key="14">
    <source>
        <dbReference type="EMBL" id="RKP05963.1"/>
    </source>
</evidence>
<keyword evidence="3 12" id="KW-0813">Transport</keyword>
<keyword evidence="15" id="KW-1185">Reference proteome</keyword>
<comment type="subcellular location">
    <subcellularLocation>
        <location evidence="1 12">Mitochondrion inner membrane</location>
        <topology evidence="1 12">Peripheral membrane protein</topology>
        <orientation evidence="1 12">Intermembrane side</orientation>
    </subcellularLocation>
</comment>
<evidence type="ECO:0000256" key="5">
    <source>
        <dbReference type="ARBA" id="ARBA00022792"/>
    </source>
</evidence>